<dbReference type="UniPathway" id="UPA00222"/>
<gene>
    <name evidence="11" type="ORF">DSTB1V02_LOCUS6866</name>
</gene>
<accession>A0A7R9A5G6</accession>
<dbReference type="InterPro" id="IPR016439">
    <property type="entry name" value="Lag1/Lac1-like"/>
</dbReference>
<evidence type="ECO:0000256" key="1">
    <source>
        <dbReference type="ARBA" id="ARBA00004141"/>
    </source>
</evidence>
<dbReference type="OrthoDB" id="537032at2759"/>
<feature type="domain" description="TLC" evidence="10">
    <location>
        <begin position="117"/>
        <end position="323"/>
    </location>
</feature>
<keyword evidence="4 7" id="KW-0812">Transmembrane</keyword>
<dbReference type="PANTHER" id="PTHR12560">
    <property type="entry name" value="LONGEVITY ASSURANCE FACTOR 1 LAG1"/>
    <property type="match status" value="1"/>
</dbReference>
<evidence type="ECO:0000256" key="5">
    <source>
        <dbReference type="ARBA" id="ARBA00022989"/>
    </source>
</evidence>
<dbReference type="Pfam" id="PF03798">
    <property type="entry name" value="TRAM_LAG1_CLN8"/>
    <property type="match status" value="1"/>
</dbReference>
<dbReference type="Proteomes" id="UP000677054">
    <property type="component" value="Unassembled WGS sequence"/>
</dbReference>
<name>A0A7R9A5G6_9CRUS</name>
<keyword evidence="6 7" id="KW-0472">Membrane</keyword>
<evidence type="ECO:0000256" key="8">
    <source>
        <dbReference type="SAM" id="MobiDB-lite"/>
    </source>
</evidence>
<comment type="pathway">
    <text evidence="3">Sphingolipid metabolism.</text>
</comment>
<protein>
    <recommendedName>
        <fullName evidence="10">TLC domain-containing protein</fullName>
    </recommendedName>
</protein>
<evidence type="ECO:0000256" key="4">
    <source>
        <dbReference type="ARBA" id="ARBA00022692"/>
    </source>
</evidence>
<evidence type="ECO:0000256" key="9">
    <source>
        <dbReference type="SAM" id="Phobius"/>
    </source>
</evidence>
<feature type="transmembrane region" description="Helical" evidence="9">
    <location>
        <begin position="40"/>
        <end position="58"/>
    </location>
</feature>
<dbReference type="EMBL" id="CAJPEV010001310">
    <property type="protein sequence ID" value="CAG0891976.1"/>
    <property type="molecule type" value="Genomic_DNA"/>
</dbReference>
<feature type="transmembrane region" description="Helical" evidence="9">
    <location>
        <begin position="291"/>
        <end position="315"/>
    </location>
</feature>
<feature type="region of interest" description="Disordered" evidence="8">
    <location>
        <begin position="330"/>
        <end position="350"/>
    </location>
</feature>
<dbReference type="InterPro" id="IPR006634">
    <property type="entry name" value="TLC-dom"/>
</dbReference>
<dbReference type="PROSITE" id="PS50922">
    <property type="entry name" value="TLC"/>
    <property type="match status" value="1"/>
</dbReference>
<feature type="transmembrane region" description="Helical" evidence="9">
    <location>
        <begin position="166"/>
        <end position="185"/>
    </location>
</feature>
<dbReference type="SMART" id="SM00724">
    <property type="entry name" value="TLC"/>
    <property type="match status" value="1"/>
</dbReference>
<feature type="transmembrane region" description="Helical" evidence="9">
    <location>
        <begin position="123"/>
        <end position="141"/>
    </location>
</feature>
<dbReference type="PANTHER" id="PTHR12560:SF0">
    <property type="entry name" value="LD18904P"/>
    <property type="match status" value="1"/>
</dbReference>
<dbReference type="GO" id="GO:0016020">
    <property type="term" value="C:membrane"/>
    <property type="evidence" value="ECO:0007669"/>
    <property type="project" value="UniProtKB-SubCell"/>
</dbReference>
<dbReference type="EMBL" id="LR900827">
    <property type="protein sequence ID" value="CAD7247027.1"/>
    <property type="molecule type" value="Genomic_DNA"/>
</dbReference>
<sequence>MEGLEKLWAFFWREEVWLPRNATWEEMKSGPGRAMPEFQHLLYVLPISVSFLLFRVFLEVYGVDLLAKAMVPMLAPAPVKLKVERHINGGSPSAGGKWMQTNEKDRTALEKAQLKYRKIKETMFRLVTYSFLFLYGAWTMADKPWLRDTHLCFVDLPFHTLTEDVWWYYMLELGFYICLFLSLPFDAKRKDFLAQTTHHVVTISLLVGSWTVGATRVGSLVLLVHDCAHVFLQLAKLLIYCKQPDATVRKVFLLFCVAWIFPRLIYYPFYVTIPATRGLLGWDRARHGDCFISHALVVLLWSLLGLHIYWTYLIFRIIYNTAVHKKDINDNRTDDEDSDGDPKANDKKSK</sequence>
<dbReference type="GO" id="GO:0050291">
    <property type="term" value="F:sphingosine N-acyltransferase activity"/>
    <property type="evidence" value="ECO:0007669"/>
    <property type="project" value="InterPro"/>
</dbReference>
<dbReference type="GO" id="GO:0046513">
    <property type="term" value="P:ceramide biosynthetic process"/>
    <property type="evidence" value="ECO:0007669"/>
    <property type="project" value="InterPro"/>
</dbReference>
<keyword evidence="5 9" id="KW-1133">Transmembrane helix</keyword>
<feature type="transmembrane region" description="Helical" evidence="9">
    <location>
        <begin position="251"/>
        <end position="271"/>
    </location>
</feature>
<proteinExistence type="predicted"/>
<evidence type="ECO:0000256" key="6">
    <source>
        <dbReference type="ARBA" id="ARBA00023136"/>
    </source>
</evidence>
<evidence type="ECO:0000256" key="2">
    <source>
        <dbReference type="ARBA" id="ARBA00004760"/>
    </source>
</evidence>
<evidence type="ECO:0000256" key="7">
    <source>
        <dbReference type="PROSITE-ProRule" id="PRU00205"/>
    </source>
</evidence>
<dbReference type="PIRSF" id="PIRSF005225">
    <property type="entry name" value="LAG1_LAC1"/>
    <property type="match status" value="1"/>
</dbReference>
<evidence type="ECO:0000313" key="12">
    <source>
        <dbReference type="Proteomes" id="UP000677054"/>
    </source>
</evidence>
<feature type="compositionally biased region" description="Basic and acidic residues" evidence="8">
    <location>
        <begin position="340"/>
        <end position="350"/>
    </location>
</feature>
<comment type="pathway">
    <text evidence="2">Lipid metabolism; sphingolipid metabolism.</text>
</comment>
<evidence type="ECO:0000256" key="3">
    <source>
        <dbReference type="ARBA" id="ARBA00004991"/>
    </source>
</evidence>
<comment type="subcellular location">
    <subcellularLocation>
        <location evidence="1">Membrane</location>
        <topology evidence="1">Multi-pass membrane protein</topology>
    </subcellularLocation>
</comment>
<organism evidence="11">
    <name type="scientific">Darwinula stevensoni</name>
    <dbReference type="NCBI Taxonomy" id="69355"/>
    <lineage>
        <taxon>Eukaryota</taxon>
        <taxon>Metazoa</taxon>
        <taxon>Ecdysozoa</taxon>
        <taxon>Arthropoda</taxon>
        <taxon>Crustacea</taxon>
        <taxon>Oligostraca</taxon>
        <taxon>Ostracoda</taxon>
        <taxon>Podocopa</taxon>
        <taxon>Podocopida</taxon>
        <taxon>Darwinulocopina</taxon>
        <taxon>Darwinuloidea</taxon>
        <taxon>Darwinulidae</taxon>
        <taxon>Darwinula</taxon>
    </lineage>
</organism>
<reference evidence="11" key="1">
    <citation type="submission" date="2020-11" db="EMBL/GenBank/DDBJ databases">
        <authorList>
            <person name="Tran Van P."/>
        </authorList>
    </citation>
    <scope>NUCLEOTIDE SEQUENCE</scope>
</reference>
<dbReference type="AlphaFoldDB" id="A0A7R9A5G6"/>
<evidence type="ECO:0000313" key="11">
    <source>
        <dbReference type="EMBL" id="CAD7247027.1"/>
    </source>
</evidence>
<keyword evidence="12" id="KW-1185">Reference proteome</keyword>
<evidence type="ECO:0000259" key="10">
    <source>
        <dbReference type="PROSITE" id="PS50922"/>
    </source>
</evidence>